<organism evidence="2 5">
    <name type="scientific">Tatumella citrea</name>
    <name type="common">Pantoea citrea</name>
    <dbReference type="NCBI Taxonomy" id="53336"/>
    <lineage>
        <taxon>Bacteria</taxon>
        <taxon>Pseudomonadati</taxon>
        <taxon>Pseudomonadota</taxon>
        <taxon>Gammaproteobacteria</taxon>
        <taxon>Enterobacterales</taxon>
        <taxon>Erwiniaceae</taxon>
        <taxon>Tatumella</taxon>
    </lineage>
</organism>
<dbReference type="KEGG" id="tci:A7K98_05745"/>
<dbReference type="PANTHER" id="PTHR12110">
    <property type="entry name" value="HYDROXYPYRUVATE ISOMERASE"/>
    <property type="match status" value="1"/>
</dbReference>
<evidence type="ECO:0000313" key="4">
    <source>
        <dbReference type="Proteomes" id="UP000195729"/>
    </source>
</evidence>
<accession>A0A1Y0L5L1</accession>
<sequence length="274" mass="30283">MAGKNKLFLNTILLGGTTEQKIEAAAAAGFAQIELWQQDIWQTEGDAHQVKQWLAKSQMTLTDYQVLLDFDGASASQRESKCQQALEILDTAVLVGAKTVLVPANTSADCLEGNIIADLRWLVEQAVQRGLRIAYEAMSWSTFIHTTPRAWEIVREINSPALGLVIDAFHIFALNRTADDLNEIPAEKIFLVQLSDVSEIPSPDRLISVARHNRLLPGEGVLPVKTLLQRLSELNYQGPVGLEVFNDQLKAQEPRLVAQQAFAALKDILAQANF</sequence>
<evidence type="ECO:0000313" key="2">
    <source>
        <dbReference type="EMBL" id="ARU93334.1"/>
    </source>
</evidence>
<dbReference type="SUPFAM" id="SSF51658">
    <property type="entry name" value="Xylose isomerase-like"/>
    <property type="match status" value="1"/>
</dbReference>
<dbReference type="InterPro" id="IPR036237">
    <property type="entry name" value="Xyl_isomerase-like_sf"/>
</dbReference>
<dbReference type="AlphaFoldDB" id="A0A1Y0L5L1"/>
<gene>
    <name evidence="2" type="ORF">A7K98_05745</name>
    <name evidence="3" type="ORF">A7K99_05745</name>
</gene>
<dbReference type="RefSeq" id="WP_087487706.1">
    <property type="nucleotide sequence ID" value="NZ_CP015579.1"/>
</dbReference>
<evidence type="ECO:0000313" key="3">
    <source>
        <dbReference type="EMBL" id="ARU97372.1"/>
    </source>
</evidence>
<dbReference type="InterPro" id="IPR013022">
    <property type="entry name" value="Xyl_isomerase-like_TIM-brl"/>
</dbReference>
<dbReference type="GO" id="GO:0051213">
    <property type="term" value="F:dioxygenase activity"/>
    <property type="evidence" value="ECO:0007669"/>
    <property type="project" value="UniProtKB-KW"/>
</dbReference>
<name>A0A1Y0L5L1_TATCI</name>
<dbReference type="EMBL" id="CP015579">
    <property type="protein sequence ID" value="ARU93334.1"/>
    <property type="molecule type" value="Genomic_DNA"/>
</dbReference>
<keyword evidence="2" id="KW-0670">Pyruvate</keyword>
<dbReference type="EMBL" id="CP015581">
    <property type="protein sequence ID" value="ARU97372.1"/>
    <property type="molecule type" value="Genomic_DNA"/>
</dbReference>
<proteinExistence type="predicted"/>
<protein>
    <submittedName>
        <fullName evidence="2">4-hydroxyphenylpyruvate dioxygenase</fullName>
    </submittedName>
</protein>
<dbReference type="Gene3D" id="3.20.20.150">
    <property type="entry name" value="Divalent-metal-dependent TIM barrel enzymes"/>
    <property type="match status" value="1"/>
</dbReference>
<dbReference type="OrthoDB" id="9780241at2"/>
<evidence type="ECO:0000259" key="1">
    <source>
        <dbReference type="Pfam" id="PF01261"/>
    </source>
</evidence>
<reference evidence="4 5" key="1">
    <citation type="submission" date="2016-05" db="EMBL/GenBank/DDBJ databases">
        <title>Complete genome sequence of two 2,5-diketo-D-glunonic acid producing strain Tatumella citrea.</title>
        <authorList>
            <person name="Duan C."/>
            <person name="Yang J."/>
            <person name="Yang S."/>
        </authorList>
    </citation>
    <scope>NUCLEOTIDE SEQUENCE [LARGE SCALE GENOMIC DNA]</scope>
    <source>
        <strain evidence="3 4">ATCC 39140</strain>
        <strain evidence="2 5">DSM 13699</strain>
    </source>
</reference>
<dbReference type="InterPro" id="IPR050312">
    <property type="entry name" value="IolE/XylAMocC-like"/>
</dbReference>
<keyword evidence="4" id="KW-1185">Reference proteome</keyword>
<keyword evidence="2" id="KW-0560">Oxidoreductase</keyword>
<dbReference type="PANTHER" id="PTHR12110:SF21">
    <property type="entry name" value="XYLOSE ISOMERASE-LIKE TIM BARREL DOMAIN-CONTAINING PROTEIN"/>
    <property type="match status" value="1"/>
</dbReference>
<evidence type="ECO:0000313" key="5">
    <source>
        <dbReference type="Proteomes" id="UP000195814"/>
    </source>
</evidence>
<keyword evidence="2" id="KW-0223">Dioxygenase</keyword>
<feature type="domain" description="Xylose isomerase-like TIM barrel" evidence="1">
    <location>
        <begin position="22"/>
        <end position="267"/>
    </location>
</feature>
<dbReference type="Proteomes" id="UP000195814">
    <property type="component" value="Chromosome"/>
</dbReference>
<dbReference type="Pfam" id="PF01261">
    <property type="entry name" value="AP_endonuc_2"/>
    <property type="match status" value="1"/>
</dbReference>
<dbReference type="Proteomes" id="UP000195729">
    <property type="component" value="Chromosome"/>
</dbReference>